<dbReference type="PANTHER" id="PTHR43818:SF11">
    <property type="entry name" value="BCDNA.GH03377"/>
    <property type="match status" value="1"/>
</dbReference>
<protein>
    <submittedName>
        <fullName evidence="4">Oxidoreductase</fullName>
    </submittedName>
</protein>
<dbReference type="Pfam" id="PF01408">
    <property type="entry name" value="GFO_IDH_MocA"/>
    <property type="match status" value="1"/>
</dbReference>
<dbReference type="InterPro" id="IPR036291">
    <property type="entry name" value="NAD(P)-bd_dom_sf"/>
</dbReference>
<dbReference type="OrthoDB" id="9781031at2"/>
<keyword evidence="5" id="KW-1185">Reference proteome</keyword>
<organism evidence="4 5">
    <name type="scientific">Methylobacterium variabile</name>
    <dbReference type="NCBI Taxonomy" id="298794"/>
    <lineage>
        <taxon>Bacteria</taxon>
        <taxon>Pseudomonadati</taxon>
        <taxon>Pseudomonadota</taxon>
        <taxon>Alphaproteobacteria</taxon>
        <taxon>Hyphomicrobiales</taxon>
        <taxon>Methylobacteriaceae</taxon>
        <taxon>Methylobacterium</taxon>
    </lineage>
</organism>
<dbReference type="InterPro" id="IPR050463">
    <property type="entry name" value="Gfo/Idh/MocA_oxidrdct_glycsds"/>
</dbReference>
<evidence type="ECO:0000259" key="3">
    <source>
        <dbReference type="Pfam" id="PF22725"/>
    </source>
</evidence>
<reference evidence="4 5" key="1">
    <citation type="submission" date="2015-03" db="EMBL/GenBank/DDBJ databases">
        <title>Genome sequencing of Methylobacterium variabile DSM 16961.</title>
        <authorList>
            <person name="Chaudhry V."/>
            <person name="Patil P.B."/>
        </authorList>
    </citation>
    <scope>NUCLEOTIDE SEQUENCE [LARGE SCALE GENOMIC DNA]</scope>
    <source>
        <strain evidence="4 5">DSM 16961</strain>
    </source>
</reference>
<dbReference type="Pfam" id="PF22725">
    <property type="entry name" value="GFO_IDH_MocA_C3"/>
    <property type="match status" value="1"/>
</dbReference>
<dbReference type="SUPFAM" id="SSF55347">
    <property type="entry name" value="Glyceraldehyde-3-phosphate dehydrogenase-like, C-terminal domain"/>
    <property type="match status" value="1"/>
</dbReference>
<dbReference type="GO" id="GO:0000166">
    <property type="term" value="F:nucleotide binding"/>
    <property type="evidence" value="ECO:0007669"/>
    <property type="project" value="InterPro"/>
</dbReference>
<dbReference type="Gene3D" id="3.40.50.720">
    <property type="entry name" value="NAD(P)-binding Rossmann-like Domain"/>
    <property type="match status" value="1"/>
</dbReference>
<dbReference type="Gene3D" id="3.30.360.10">
    <property type="entry name" value="Dihydrodipicolinate Reductase, domain 2"/>
    <property type="match status" value="1"/>
</dbReference>
<evidence type="ECO:0000259" key="2">
    <source>
        <dbReference type="Pfam" id="PF01408"/>
    </source>
</evidence>
<accession>A0A0J6SHF0</accession>
<dbReference type="EMBL" id="LABY01000159">
    <property type="protein sequence ID" value="KMO33137.1"/>
    <property type="molecule type" value="Genomic_DNA"/>
</dbReference>
<gene>
    <name evidence="4" type="ORF">VQ02_21525</name>
</gene>
<sequence length="330" mass="35074">MHPTPAPLALGIIGAGIMGERMLNAVLGQDGAPVRVAAIWDPSPAALARIAAAFPDVPRVADAAAVVAASECVYVASPPASHLGHARAALAAGRSVFCEKPLAVDLTEARDFVARAGGRGAVNFPFASSLGVAALSQWIAEGAVGAPRRLTIEVAFARWPRPWQADAARWLDAPQEGGFTREVVSHFLFLSRRLLGPLHDLTARAEFPEAGRSERAVAAEFRAGDVPVVLRGRVGDTAQDDHNTWTLNGEAGTVRLRDWAIAERRRPDGGFEAAPDAVPNERARPIALRRQLEGVVRMTRGEPHHLATLAEALEVQEIVEAIVTRGDAGR</sequence>
<evidence type="ECO:0000256" key="1">
    <source>
        <dbReference type="ARBA" id="ARBA00023002"/>
    </source>
</evidence>
<feature type="domain" description="Gfo/Idh/MocA-like oxidoreductase N-terminal" evidence="2">
    <location>
        <begin position="10"/>
        <end position="121"/>
    </location>
</feature>
<dbReference type="GO" id="GO:0016491">
    <property type="term" value="F:oxidoreductase activity"/>
    <property type="evidence" value="ECO:0007669"/>
    <property type="project" value="UniProtKB-KW"/>
</dbReference>
<dbReference type="Proteomes" id="UP000035955">
    <property type="component" value="Unassembled WGS sequence"/>
</dbReference>
<dbReference type="RefSeq" id="WP_048446259.1">
    <property type="nucleotide sequence ID" value="NZ_LABY01000159.1"/>
</dbReference>
<dbReference type="InterPro" id="IPR000683">
    <property type="entry name" value="Gfo/Idh/MocA-like_OxRdtase_N"/>
</dbReference>
<name>A0A0J6SHF0_9HYPH</name>
<dbReference type="InterPro" id="IPR055170">
    <property type="entry name" value="GFO_IDH_MocA-like_dom"/>
</dbReference>
<dbReference type="AlphaFoldDB" id="A0A0J6SHF0"/>
<evidence type="ECO:0000313" key="4">
    <source>
        <dbReference type="EMBL" id="KMO33137.1"/>
    </source>
</evidence>
<dbReference type="PATRIC" id="fig|298794.3.peg.1663"/>
<keyword evidence="1" id="KW-0560">Oxidoreductase</keyword>
<proteinExistence type="predicted"/>
<evidence type="ECO:0000313" key="5">
    <source>
        <dbReference type="Proteomes" id="UP000035955"/>
    </source>
</evidence>
<dbReference type="PANTHER" id="PTHR43818">
    <property type="entry name" value="BCDNA.GH03377"/>
    <property type="match status" value="1"/>
</dbReference>
<dbReference type="SUPFAM" id="SSF51735">
    <property type="entry name" value="NAD(P)-binding Rossmann-fold domains"/>
    <property type="match status" value="1"/>
</dbReference>
<comment type="caution">
    <text evidence="4">The sequence shown here is derived from an EMBL/GenBank/DDBJ whole genome shotgun (WGS) entry which is preliminary data.</text>
</comment>
<feature type="domain" description="GFO/IDH/MocA-like oxidoreductase" evidence="3">
    <location>
        <begin position="133"/>
        <end position="254"/>
    </location>
</feature>